<protein>
    <submittedName>
        <fullName evidence="2">Uncharacterized protein</fullName>
    </submittedName>
</protein>
<reference evidence="2" key="1">
    <citation type="submission" date="2021-03" db="EMBL/GenBank/DDBJ databases">
        <authorList>
            <person name="Tagirdzhanova G."/>
        </authorList>
    </citation>
    <scope>NUCLEOTIDE SEQUENCE</scope>
</reference>
<accession>A0A8H3J0T0</accession>
<feature type="region of interest" description="Disordered" evidence="1">
    <location>
        <begin position="35"/>
        <end position="60"/>
    </location>
</feature>
<feature type="compositionally biased region" description="Polar residues" evidence="1">
    <location>
        <begin position="35"/>
        <end position="55"/>
    </location>
</feature>
<comment type="caution">
    <text evidence="2">The sequence shown here is derived from an EMBL/GenBank/DDBJ whole genome shotgun (WGS) entry which is preliminary data.</text>
</comment>
<evidence type="ECO:0000313" key="3">
    <source>
        <dbReference type="Proteomes" id="UP000664203"/>
    </source>
</evidence>
<name>A0A8H3J0T0_9LECA</name>
<dbReference type="AlphaFoldDB" id="A0A8H3J0T0"/>
<keyword evidence="3" id="KW-1185">Reference proteome</keyword>
<evidence type="ECO:0000256" key="1">
    <source>
        <dbReference type="SAM" id="MobiDB-lite"/>
    </source>
</evidence>
<organism evidence="2 3">
    <name type="scientific">Alectoria fallacina</name>
    <dbReference type="NCBI Taxonomy" id="1903189"/>
    <lineage>
        <taxon>Eukaryota</taxon>
        <taxon>Fungi</taxon>
        <taxon>Dikarya</taxon>
        <taxon>Ascomycota</taxon>
        <taxon>Pezizomycotina</taxon>
        <taxon>Lecanoromycetes</taxon>
        <taxon>OSLEUM clade</taxon>
        <taxon>Lecanoromycetidae</taxon>
        <taxon>Lecanorales</taxon>
        <taxon>Lecanorineae</taxon>
        <taxon>Parmeliaceae</taxon>
        <taxon>Alectoria</taxon>
    </lineage>
</organism>
<dbReference type="EMBL" id="CAJPDR010000517">
    <property type="protein sequence ID" value="CAF9938590.1"/>
    <property type="molecule type" value="Genomic_DNA"/>
</dbReference>
<evidence type="ECO:0000313" key="2">
    <source>
        <dbReference type="EMBL" id="CAF9938590.1"/>
    </source>
</evidence>
<proteinExistence type="predicted"/>
<gene>
    <name evidence="2" type="ORF">ALECFALPRED_007739</name>
</gene>
<dbReference type="Proteomes" id="UP000664203">
    <property type="component" value="Unassembled WGS sequence"/>
</dbReference>
<sequence length="139" mass="15372">MPRADPIVRKGVFNRRERITTDGLTATCAHHQQLNKVAQNASSNGNDSQHRQPTYNDDEPAYHAAAGIYYDYKRSSMVELEDSGAQAASMSAAAGAFWARSKTETVEMEEEVKGADIRDMASVLNEVEHQSGGRRKDEI</sequence>